<evidence type="ECO:0000259" key="7">
    <source>
        <dbReference type="Pfam" id="PF00082"/>
    </source>
</evidence>
<reference evidence="9" key="1">
    <citation type="journal article" date="2019" name="Int. J. Syst. Evol. Microbiol.">
        <title>The Global Catalogue of Microorganisms (GCM) 10K type strain sequencing project: providing services to taxonomists for standard genome sequencing and annotation.</title>
        <authorList>
            <consortium name="The Broad Institute Genomics Platform"/>
            <consortium name="The Broad Institute Genome Sequencing Center for Infectious Disease"/>
            <person name="Wu L."/>
            <person name="Ma J."/>
        </authorList>
    </citation>
    <scope>NUCLEOTIDE SEQUENCE [LARGE SCALE GENOMIC DNA]</scope>
    <source>
        <strain evidence="9">JCM 4737</strain>
    </source>
</reference>
<accession>A0ABQ3EAY4</accession>
<dbReference type="PANTHER" id="PTHR43399">
    <property type="entry name" value="SUBTILISIN-RELATED"/>
    <property type="match status" value="1"/>
</dbReference>
<name>A0ABQ3EAY4_9ACTN</name>
<dbReference type="InterPro" id="IPR000209">
    <property type="entry name" value="Peptidase_S8/S53_dom"/>
</dbReference>
<feature type="active site" description="Charge relay system" evidence="5">
    <location>
        <position position="218"/>
    </location>
</feature>
<dbReference type="EMBL" id="BMVO01000043">
    <property type="protein sequence ID" value="GHB32116.1"/>
    <property type="molecule type" value="Genomic_DNA"/>
</dbReference>
<dbReference type="SUPFAM" id="SSF52743">
    <property type="entry name" value="Subtilisin-like"/>
    <property type="match status" value="1"/>
</dbReference>
<dbReference type="PRINTS" id="PR00723">
    <property type="entry name" value="SUBTILISIN"/>
</dbReference>
<evidence type="ECO:0000256" key="3">
    <source>
        <dbReference type="ARBA" id="ARBA00022801"/>
    </source>
</evidence>
<evidence type="ECO:0000256" key="2">
    <source>
        <dbReference type="ARBA" id="ARBA00022670"/>
    </source>
</evidence>
<keyword evidence="4 5" id="KW-0720">Serine protease</keyword>
<dbReference type="PROSITE" id="PS00138">
    <property type="entry name" value="SUBTILASE_SER"/>
    <property type="match status" value="1"/>
</dbReference>
<feature type="active site" description="Charge relay system" evidence="5">
    <location>
        <position position="186"/>
    </location>
</feature>
<dbReference type="Proteomes" id="UP000599437">
    <property type="component" value="Unassembled WGS sequence"/>
</dbReference>
<keyword evidence="3 5" id="KW-0378">Hydrolase</keyword>
<evidence type="ECO:0000256" key="1">
    <source>
        <dbReference type="ARBA" id="ARBA00011073"/>
    </source>
</evidence>
<organism evidence="8 9">
    <name type="scientific">Streptomyces chryseus</name>
    <dbReference type="NCBI Taxonomy" id="68186"/>
    <lineage>
        <taxon>Bacteria</taxon>
        <taxon>Bacillati</taxon>
        <taxon>Actinomycetota</taxon>
        <taxon>Actinomycetes</taxon>
        <taxon>Kitasatosporales</taxon>
        <taxon>Streptomycetaceae</taxon>
        <taxon>Streptomyces</taxon>
    </lineage>
</organism>
<evidence type="ECO:0000256" key="4">
    <source>
        <dbReference type="ARBA" id="ARBA00022825"/>
    </source>
</evidence>
<dbReference type="PANTHER" id="PTHR43399:SF4">
    <property type="entry name" value="CELL WALL-ASSOCIATED PROTEASE"/>
    <property type="match status" value="1"/>
</dbReference>
<dbReference type="PROSITE" id="PS00137">
    <property type="entry name" value="SUBTILASE_HIS"/>
    <property type="match status" value="1"/>
</dbReference>
<protein>
    <recommendedName>
        <fullName evidence="7">Peptidase S8/S53 domain-containing protein</fullName>
    </recommendedName>
</protein>
<dbReference type="PROSITE" id="PS00136">
    <property type="entry name" value="SUBTILASE_ASP"/>
    <property type="match status" value="1"/>
</dbReference>
<comment type="similarity">
    <text evidence="1 5 6">Belongs to the peptidase S8 family.</text>
</comment>
<dbReference type="InterPro" id="IPR015500">
    <property type="entry name" value="Peptidase_S8_subtilisin-rel"/>
</dbReference>
<dbReference type="InterPro" id="IPR036852">
    <property type="entry name" value="Peptidase_S8/S53_dom_sf"/>
</dbReference>
<dbReference type="Pfam" id="PF00082">
    <property type="entry name" value="Peptidase_S8"/>
    <property type="match status" value="1"/>
</dbReference>
<evidence type="ECO:0000313" key="8">
    <source>
        <dbReference type="EMBL" id="GHB32116.1"/>
    </source>
</evidence>
<dbReference type="PROSITE" id="PS51892">
    <property type="entry name" value="SUBTILASE"/>
    <property type="match status" value="1"/>
</dbReference>
<comment type="caution">
    <text evidence="8">The sequence shown here is derived from an EMBL/GenBank/DDBJ whole genome shotgun (WGS) entry which is preliminary data.</text>
</comment>
<dbReference type="InterPro" id="IPR022398">
    <property type="entry name" value="Peptidase_S8_His-AS"/>
</dbReference>
<gene>
    <name evidence="8" type="ORF">GCM10010346_64320</name>
</gene>
<dbReference type="RefSeq" id="WP_138897313.1">
    <property type="nucleotide sequence ID" value="NZ_BMVO01000043.1"/>
</dbReference>
<dbReference type="InterPro" id="IPR051048">
    <property type="entry name" value="Peptidase_S8/S53_subtilisin"/>
</dbReference>
<dbReference type="InterPro" id="IPR023828">
    <property type="entry name" value="Peptidase_S8_Ser-AS"/>
</dbReference>
<dbReference type="Gene3D" id="3.40.50.200">
    <property type="entry name" value="Peptidase S8/S53 domain"/>
    <property type="match status" value="1"/>
</dbReference>
<keyword evidence="9" id="KW-1185">Reference proteome</keyword>
<evidence type="ECO:0000313" key="9">
    <source>
        <dbReference type="Proteomes" id="UP000599437"/>
    </source>
</evidence>
<dbReference type="InterPro" id="IPR023827">
    <property type="entry name" value="Peptidase_S8_Asp-AS"/>
</dbReference>
<evidence type="ECO:0000256" key="6">
    <source>
        <dbReference type="RuleBase" id="RU003355"/>
    </source>
</evidence>
<sequence>MSDEYSVTAMADEGVAKNVEYTGRQLILLDQDDPKAGLDALFSRAGVSVANHIQAGDSAIHALQEGGTVVLDDLGIAIVEAVEGDQRLALKATVDSTPTLESEPERVLHACTEATAAHPMEYFEGYLHGVADLVERVQGNGQVNQSLAPAAAGPRWSEAQATWGLQAILATETTLTGRGVGVAILDTGIDEAHPDLADRMRQSVSFVPGQAVDDGHGHGTHCAGTAGGPRNPATGPRYGVACEADIYVAKVLSNQGRGSDGQILDGINWAMSQSGVRVISMSLGGAVALGAGYSRIYERAARRCLMRGKVIIAAAGNESQRPLNLQPVGMPANCPSVLAVGAIAPDYTIAPFSCAGLNPQGGGVDLAGPGVDVLSTWRNGGYRRLSGTSMATPHVAGIAALLWEQNPMATPAQIVTQLRAGTRDLRLPVSDAGRGLVQAP</sequence>
<proteinExistence type="inferred from homology"/>
<keyword evidence="2 5" id="KW-0645">Protease</keyword>
<feature type="active site" description="Charge relay system" evidence="5">
    <location>
        <position position="389"/>
    </location>
</feature>
<evidence type="ECO:0000256" key="5">
    <source>
        <dbReference type="PROSITE-ProRule" id="PRU01240"/>
    </source>
</evidence>
<feature type="domain" description="Peptidase S8/S53" evidence="7">
    <location>
        <begin position="177"/>
        <end position="414"/>
    </location>
</feature>